<dbReference type="Pfam" id="PF07715">
    <property type="entry name" value="Plug"/>
    <property type="match status" value="1"/>
</dbReference>
<dbReference type="InterPro" id="IPR037066">
    <property type="entry name" value="Plug_dom_sf"/>
</dbReference>
<dbReference type="Pfam" id="PF13715">
    <property type="entry name" value="CarbopepD_reg_2"/>
    <property type="match status" value="1"/>
</dbReference>
<dbReference type="InterPro" id="IPR036942">
    <property type="entry name" value="Beta-barrel_TonB_sf"/>
</dbReference>
<evidence type="ECO:0000259" key="5">
    <source>
        <dbReference type="Pfam" id="PF16344"/>
    </source>
</evidence>
<dbReference type="InterPro" id="IPR012910">
    <property type="entry name" value="Plug_dom"/>
</dbReference>
<dbReference type="Pfam" id="PF16344">
    <property type="entry name" value="FecR_C"/>
    <property type="match status" value="1"/>
</dbReference>
<dbReference type="Gene3D" id="3.55.50.30">
    <property type="match status" value="1"/>
</dbReference>
<accession>A0ABX0U6Q0</accession>
<dbReference type="Gene3D" id="2.170.130.10">
    <property type="entry name" value="TonB-dependent receptor, plug domain"/>
    <property type="match status" value="1"/>
</dbReference>
<organism evidence="6 7">
    <name type="scientific">Wenyingzhuangia heitensis</name>
    <dbReference type="NCBI Taxonomy" id="1487859"/>
    <lineage>
        <taxon>Bacteria</taxon>
        <taxon>Pseudomonadati</taxon>
        <taxon>Bacteroidota</taxon>
        <taxon>Flavobacteriia</taxon>
        <taxon>Flavobacteriales</taxon>
        <taxon>Flavobacteriaceae</taxon>
        <taxon>Wenyingzhuangia</taxon>
    </lineage>
</organism>
<name>A0ABX0U6Q0_9FLAO</name>
<dbReference type="Gene3D" id="2.40.170.20">
    <property type="entry name" value="TonB-dependent receptor, beta-barrel domain"/>
    <property type="match status" value="1"/>
</dbReference>
<keyword evidence="3" id="KW-0998">Cell outer membrane</keyword>
<protein>
    <recommendedName>
        <fullName evidence="8">Outer membrane receptor proteins, mostly Fe transport</fullName>
    </recommendedName>
</protein>
<evidence type="ECO:0000256" key="2">
    <source>
        <dbReference type="ARBA" id="ARBA00023136"/>
    </source>
</evidence>
<gene>
    <name evidence="6" type="ORF">FHR24_000302</name>
</gene>
<evidence type="ECO:0000313" key="6">
    <source>
        <dbReference type="EMBL" id="NIJ43863.1"/>
    </source>
</evidence>
<dbReference type="InterPro" id="IPR032508">
    <property type="entry name" value="FecR_C"/>
</dbReference>
<dbReference type="EMBL" id="JAASQL010000001">
    <property type="protein sequence ID" value="NIJ43863.1"/>
    <property type="molecule type" value="Genomic_DNA"/>
</dbReference>
<keyword evidence="7" id="KW-1185">Reference proteome</keyword>
<evidence type="ECO:0000256" key="3">
    <source>
        <dbReference type="ARBA" id="ARBA00023237"/>
    </source>
</evidence>
<dbReference type="InterPro" id="IPR008969">
    <property type="entry name" value="CarboxyPept-like_regulatory"/>
</dbReference>
<sequence length="858" mass="99609">MKHFLCYFLFFTLGVFSQEKTSLKNALFQLSTKYKIQFSYKDSSVEKFKNISFNNSQSIDSILLSLSLQTQLVFEKIDNKNYVIRFLNTKKKSICAYVVSSKKHTKLPFVTVYYNAQNKYTNASGFFKIKNVISDGFITLSSVGYQSKTIAINTFTKECNIIVLEEEINYLNKIVITDYLTKGFLKKKDGSITLNSKKMGILPGVIEPDVLQSLQLIPGVHSPNETASGIHIRGSTPDQNLVIFDGMKMYHFSHFFGFISVFNPYITNQVKLYRSGTHAKYGNNVGGVLDISVDNPSLQKTTIGFGTTFTHSDFFIKTPLFKDKVGIVFSARRSITDFINSITYQKYSEVAFQNSKISEGLDDESLKIVNAKNNFYYEDYHTKVMVQPSQNSKISFSYLYNLNDLNFTGNTPNINQNFEDDIRIKNQGFRIDWKQGLLKNGIHQIGFTSTNFDKNYQGFRDRTLRNGNSEIANYGKENGVKEHSFEYLFEKLTTKNNSWQLGYQFHKYHVNYLFYREIPGDSNTINDLIDEQANSSAFFTEYQYNNKHNWLLNLGIRLQRFNKPSKSYLEPRLNVNYKLNKSLNVSFSTEVKHQSISQVVDFREDGLGGVFDRFWTLSNTQTFPVLKNTQISFGANYQKNNWTFDLEFYQKNIEGIVLLIDENIKSEKYYSGTNIVYGIDFLIKKQWNNYNTWVSYTWSNSQYQFKNLNNSNKFDGSYDIPHNFIWSHTYSKNKMQYSLGWRFRSGLPYTVKTAVQNKKNEGLKINFEDLNTERLSNYQRIDFSTAYKFYIGKKKKYNGVLGLTLQNLLNKRNILSKDYEIQTVIIEQGTSREEKQVLVETNSLSMGFVPNVMFRVNF</sequence>
<evidence type="ECO:0000259" key="4">
    <source>
        <dbReference type="Pfam" id="PF07715"/>
    </source>
</evidence>
<dbReference type="RefSeq" id="WP_167182860.1">
    <property type="nucleotide sequence ID" value="NZ_JAASQL010000001.1"/>
</dbReference>
<proteinExistence type="predicted"/>
<feature type="domain" description="TonB-dependent receptor plug" evidence="4">
    <location>
        <begin position="209"/>
        <end position="288"/>
    </location>
</feature>
<comment type="caution">
    <text evidence="6">The sequence shown here is derived from an EMBL/GenBank/DDBJ whole genome shotgun (WGS) entry which is preliminary data.</text>
</comment>
<reference evidence="6 7" key="1">
    <citation type="submission" date="2020-03" db="EMBL/GenBank/DDBJ databases">
        <title>Genomic Encyclopedia of Type Strains, Phase IV (KMG-IV): sequencing the most valuable type-strain genomes for metagenomic binning, comparative biology and taxonomic classification.</title>
        <authorList>
            <person name="Goeker M."/>
        </authorList>
    </citation>
    <scope>NUCLEOTIDE SEQUENCE [LARGE SCALE GENOMIC DNA]</scope>
    <source>
        <strain evidence="6 7">DSM 101599</strain>
    </source>
</reference>
<dbReference type="Proteomes" id="UP000745859">
    <property type="component" value="Unassembled WGS sequence"/>
</dbReference>
<evidence type="ECO:0008006" key="8">
    <source>
        <dbReference type="Google" id="ProtNLM"/>
    </source>
</evidence>
<feature type="domain" description="Protein FecR C-terminal" evidence="5">
    <location>
        <begin position="19"/>
        <end position="84"/>
    </location>
</feature>
<evidence type="ECO:0000256" key="1">
    <source>
        <dbReference type="ARBA" id="ARBA00004442"/>
    </source>
</evidence>
<comment type="subcellular location">
    <subcellularLocation>
        <location evidence="1">Cell outer membrane</location>
    </subcellularLocation>
</comment>
<dbReference type="SUPFAM" id="SSF49464">
    <property type="entry name" value="Carboxypeptidase regulatory domain-like"/>
    <property type="match status" value="1"/>
</dbReference>
<keyword evidence="2" id="KW-0472">Membrane</keyword>
<evidence type="ECO:0000313" key="7">
    <source>
        <dbReference type="Proteomes" id="UP000745859"/>
    </source>
</evidence>
<dbReference type="SUPFAM" id="SSF56935">
    <property type="entry name" value="Porins"/>
    <property type="match status" value="1"/>
</dbReference>